<evidence type="ECO:0000313" key="2">
    <source>
        <dbReference type="Proteomes" id="UP000267631"/>
    </source>
</evidence>
<reference evidence="1 2" key="1">
    <citation type="submission" date="2018-08" db="EMBL/GenBank/DDBJ databases">
        <authorList>
            <person name="Hanson B.H."/>
            <person name="Adair T.L."/>
            <person name="Young A.M."/>
            <person name="Lucas L.G."/>
            <person name="Nesbit T."/>
            <person name="Klyczek K."/>
            <person name="Garlena R.A."/>
            <person name="Russell D.A."/>
            <person name="Pope W.H."/>
            <person name="Jacobs-Sera D."/>
            <person name="Hatfull G.F."/>
        </authorList>
    </citation>
    <scope>NUCLEOTIDE SEQUENCE [LARGE SCALE GENOMIC DNA]</scope>
</reference>
<dbReference type="Proteomes" id="UP000267631">
    <property type="component" value="Segment"/>
</dbReference>
<accession>A0A386KMF3</accession>
<organism evidence="1 2">
    <name type="scientific">Arthrobacter phage LeeroyJ</name>
    <dbReference type="NCBI Taxonomy" id="2315701"/>
    <lineage>
        <taxon>Viruses</taxon>
        <taxon>Duplodnaviria</taxon>
        <taxon>Heunggongvirae</taxon>
        <taxon>Uroviricota</taxon>
        <taxon>Caudoviricetes</taxon>
        <taxon>Berryhillviridae</taxon>
        <taxon>Marthavirus</taxon>
        <taxon>Marthavirus barretlemon</taxon>
    </lineage>
</organism>
<protein>
    <submittedName>
        <fullName evidence="1">Uncharacterized protein</fullName>
    </submittedName>
</protein>
<proteinExistence type="predicted"/>
<evidence type="ECO:0000313" key="1">
    <source>
        <dbReference type="EMBL" id="AYD86546.1"/>
    </source>
</evidence>
<sequence>MTMNKRTADRIEAAFTRTRRNRGYAYDFAVAGEVDGSIEIDIVRNDEPLTNVSIAPNFTIDAISATLSDAITEAVEKLEAERQAAELARISQPATPAEKRHFESIVGYVNYLMKRYTQTVEETQKALAAGRTLSVGQLDSLMQETGRYEAAVRVWSIVKRDETIKKSLRDVVELVDRETGFFNPNNSSSNASNVLNAFSTAAYIEFGQMTRGRERY</sequence>
<gene>
    <name evidence="1" type="primary">75</name>
    <name evidence="1" type="ORF">SEA_LEEROYJ_75</name>
</gene>
<name>A0A386KMF3_9CAUD</name>
<dbReference type="EMBL" id="MH825703">
    <property type="protein sequence ID" value="AYD86546.1"/>
    <property type="molecule type" value="Genomic_DNA"/>
</dbReference>